<reference evidence="1 2" key="1">
    <citation type="journal article" date="2019" name="Commun. Biol.">
        <title>The bagworm genome reveals a unique fibroin gene that provides high tensile strength.</title>
        <authorList>
            <person name="Kono N."/>
            <person name="Nakamura H."/>
            <person name="Ohtoshi R."/>
            <person name="Tomita M."/>
            <person name="Numata K."/>
            <person name="Arakawa K."/>
        </authorList>
    </citation>
    <scope>NUCLEOTIDE SEQUENCE [LARGE SCALE GENOMIC DNA]</scope>
</reference>
<protein>
    <submittedName>
        <fullName evidence="1">Uncharacterized protein</fullName>
    </submittedName>
</protein>
<gene>
    <name evidence="1" type="ORF">EVAR_88651_1</name>
</gene>
<organism evidence="1 2">
    <name type="scientific">Eumeta variegata</name>
    <name type="common">Bagworm moth</name>
    <name type="synonym">Eumeta japonica</name>
    <dbReference type="NCBI Taxonomy" id="151549"/>
    <lineage>
        <taxon>Eukaryota</taxon>
        <taxon>Metazoa</taxon>
        <taxon>Ecdysozoa</taxon>
        <taxon>Arthropoda</taxon>
        <taxon>Hexapoda</taxon>
        <taxon>Insecta</taxon>
        <taxon>Pterygota</taxon>
        <taxon>Neoptera</taxon>
        <taxon>Endopterygota</taxon>
        <taxon>Lepidoptera</taxon>
        <taxon>Glossata</taxon>
        <taxon>Ditrysia</taxon>
        <taxon>Tineoidea</taxon>
        <taxon>Psychidae</taxon>
        <taxon>Oiketicinae</taxon>
        <taxon>Eumeta</taxon>
    </lineage>
</organism>
<evidence type="ECO:0000313" key="2">
    <source>
        <dbReference type="Proteomes" id="UP000299102"/>
    </source>
</evidence>
<evidence type="ECO:0000313" key="1">
    <source>
        <dbReference type="EMBL" id="GBP71797.1"/>
    </source>
</evidence>
<proteinExistence type="predicted"/>
<dbReference type="EMBL" id="BGZK01001122">
    <property type="protein sequence ID" value="GBP71797.1"/>
    <property type="molecule type" value="Genomic_DNA"/>
</dbReference>
<keyword evidence="2" id="KW-1185">Reference proteome</keyword>
<sequence length="115" mass="12298">MSVVASIPWLKVIGDECCEALSNSGHPSVAEVIGQQECHDECDPDDISRKALNNPPNDYQAVVGAERPVPGAPSERFEALPEDLLSILSSPGAARAAPRLLFLLFPRIVLPPNAE</sequence>
<name>A0A4C1YBA3_EUMVA</name>
<dbReference type="AlphaFoldDB" id="A0A4C1YBA3"/>
<dbReference type="Proteomes" id="UP000299102">
    <property type="component" value="Unassembled WGS sequence"/>
</dbReference>
<accession>A0A4C1YBA3</accession>
<comment type="caution">
    <text evidence="1">The sequence shown here is derived from an EMBL/GenBank/DDBJ whole genome shotgun (WGS) entry which is preliminary data.</text>
</comment>